<keyword evidence="6 15" id="KW-0963">Cytoplasm</keyword>
<dbReference type="PROSITE" id="PS51918">
    <property type="entry name" value="RADICAL_SAM"/>
    <property type="match status" value="1"/>
</dbReference>
<feature type="binding site" evidence="16">
    <location>
        <position position="253"/>
    </location>
    <ligand>
        <name>S-adenosyl-L-methionine</name>
        <dbReference type="ChEBI" id="CHEBI:59789"/>
        <label>2</label>
    </ligand>
</feature>
<dbReference type="InterPro" id="IPR006638">
    <property type="entry name" value="Elp3/MiaA/NifB-like_rSAM"/>
</dbReference>
<dbReference type="NCBIfam" id="TIGR00538">
    <property type="entry name" value="hemN"/>
    <property type="match status" value="1"/>
</dbReference>
<keyword evidence="12 15" id="KW-0627">Porphyrin biosynthesis</keyword>
<comment type="subunit">
    <text evidence="4">Monomer.</text>
</comment>
<feature type="binding site" evidence="16">
    <location>
        <begin position="77"/>
        <end position="79"/>
    </location>
    <ligand>
        <name>S-adenosyl-L-methionine</name>
        <dbReference type="ChEBI" id="CHEBI:59789"/>
        <label>2</label>
    </ligand>
</feature>
<dbReference type="FunFam" id="3.80.30.20:FF:000012">
    <property type="entry name" value="Coproporphyrinogen-III oxidase"/>
    <property type="match status" value="1"/>
</dbReference>
<dbReference type="InterPro" id="IPR034505">
    <property type="entry name" value="Coproporphyrinogen-III_oxidase"/>
</dbReference>
<dbReference type="InterPro" id="IPR007197">
    <property type="entry name" value="rSAM"/>
</dbReference>
<dbReference type="Gene3D" id="3.80.30.20">
    <property type="entry name" value="tm_1862 like domain"/>
    <property type="match status" value="1"/>
</dbReference>
<feature type="binding site" evidence="16">
    <location>
        <begin position="123"/>
        <end position="124"/>
    </location>
    <ligand>
        <name>S-adenosyl-L-methionine</name>
        <dbReference type="ChEBI" id="CHEBI:59789"/>
        <label>2</label>
    </ligand>
</feature>
<comment type="cofactor">
    <cofactor evidence="15 17">
        <name>[4Fe-4S] cluster</name>
        <dbReference type="ChEBI" id="CHEBI:49883"/>
    </cofactor>
    <text evidence="15 17">Binds 1 [4Fe-4S] cluster. The cluster is coordinated with 3 cysteines and an exchangeable S-adenosyl-L-methionine.</text>
</comment>
<dbReference type="EMBL" id="CP034433">
    <property type="protein sequence ID" value="AZN36257.1"/>
    <property type="molecule type" value="Genomic_DNA"/>
</dbReference>
<dbReference type="GO" id="GO:0046872">
    <property type="term" value="F:metal ion binding"/>
    <property type="evidence" value="ECO:0007669"/>
    <property type="project" value="UniProtKB-KW"/>
</dbReference>
<evidence type="ECO:0000256" key="3">
    <source>
        <dbReference type="ARBA" id="ARBA00005493"/>
    </source>
</evidence>
<dbReference type="Proteomes" id="UP000282438">
    <property type="component" value="Chromosome"/>
</dbReference>
<evidence type="ECO:0000313" key="20">
    <source>
        <dbReference type="Proteomes" id="UP000282438"/>
    </source>
</evidence>
<dbReference type="CDD" id="cd01335">
    <property type="entry name" value="Radical_SAM"/>
    <property type="match status" value="1"/>
</dbReference>
<dbReference type="UniPathway" id="UPA00251">
    <property type="reaction ID" value="UER00323"/>
</dbReference>
<keyword evidence="10 15" id="KW-0408">Iron</keyword>
<dbReference type="AlphaFoldDB" id="A0A3S8ZS07"/>
<sequence length="467" mass="52691">MLQDNVAVLQPLDFDRNLISQHNGKGPRYTSYPTADRFAVMDAHTYEQSVLQQQPGTRIKPLSLYFHLPFCNTICYYCACNKVITKDQSKADQYLDYLLKEVKLQSALLTKRGTVSQLHFGGGTPTFLNDLQLSRLMEGIRTHFDLKADGEFSIEIDPRKVSAATVAHLGSIGFNRMSVGIQDFNLEVQQAVNRVQSEEETRIVIDAARANGFKSVSIDLIYGLPHQSQASMYQTIEKVLTLRPDRLALYSYAHLPERFMPQRRIDAGQLPSTEGKLDILQSSVNQLLAAGYVYIGMDHFSLPDDALAIAQRRGQLHRNFQGYSTHADCDLMAFGVSAIGKVANCFAQNVKDLDTYYQYLDADRLPVDRGLLMGHDDFLRGSVIQSLMCQFELGFRSVEVSYLIDFKSYFSDELKLLAPYQDDGLLVLRDDSITITAKGRFLVRSIAMVFDRYLRHAAPAGRYSKLI</sequence>
<comment type="similarity">
    <text evidence="3 15">Belongs to the anaerobic coproporphyrinogen-III oxidase family.</text>
</comment>
<evidence type="ECO:0000256" key="15">
    <source>
        <dbReference type="PIRNR" id="PIRNR000167"/>
    </source>
</evidence>
<evidence type="ECO:0000256" key="13">
    <source>
        <dbReference type="ARBA" id="ARBA00024295"/>
    </source>
</evidence>
<dbReference type="GO" id="GO:0004109">
    <property type="term" value="F:coproporphyrinogen oxidase activity"/>
    <property type="evidence" value="ECO:0007669"/>
    <property type="project" value="InterPro"/>
</dbReference>
<feature type="binding site" evidence="16">
    <location>
        <position position="339"/>
    </location>
    <ligand>
        <name>S-adenosyl-L-methionine</name>
        <dbReference type="ChEBI" id="CHEBI:59789"/>
        <label>1</label>
    </ligand>
</feature>
<comment type="pathway">
    <text evidence="2 15">Porphyrin-containing compound metabolism; protoporphyrin-IX biosynthesis; protoporphyrinogen-IX from coproporphyrinogen-III (AdoMet route): step 1/1.</text>
</comment>
<dbReference type="PIRSF" id="PIRSF000167">
    <property type="entry name" value="HemN"/>
    <property type="match status" value="1"/>
</dbReference>
<feature type="binding site" evidence="16">
    <location>
        <position position="219"/>
    </location>
    <ligand>
        <name>S-adenosyl-L-methionine</name>
        <dbReference type="ChEBI" id="CHEBI:59789"/>
        <label>2</label>
    </ligand>
</feature>
<dbReference type="RefSeq" id="WP_125972766.1">
    <property type="nucleotide sequence ID" value="NZ_CP034433.1"/>
</dbReference>
<evidence type="ECO:0000256" key="6">
    <source>
        <dbReference type="ARBA" id="ARBA00022490"/>
    </source>
</evidence>
<reference evidence="19 20" key="1">
    <citation type="submission" date="2018-12" db="EMBL/GenBank/DDBJ databases">
        <title>Complete genome sequence of Iodobacter sp. H11R3.</title>
        <authorList>
            <person name="Bae J.-W."/>
        </authorList>
    </citation>
    <scope>NUCLEOTIDE SEQUENCE [LARGE SCALE GENOMIC DNA]</scope>
    <source>
        <strain evidence="19 20">H11R3</strain>
    </source>
</reference>
<dbReference type="PANTHER" id="PTHR13932">
    <property type="entry name" value="COPROPORPHYRINIGEN III OXIDASE"/>
    <property type="match status" value="1"/>
</dbReference>
<evidence type="ECO:0000256" key="9">
    <source>
        <dbReference type="ARBA" id="ARBA00023002"/>
    </source>
</evidence>
<keyword evidence="20" id="KW-1185">Reference proteome</keyword>
<dbReference type="FunFam" id="1.10.10.920:FF:000001">
    <property type="entry name" value="Coproporphyrinogen-III oxidase"/>
    <property type="match status" value="1"/>
</dbReference>
<dbReference type="Pfam" id="PF06969">
    <property type="entry name" value="HemN_C"/>
    <property type="match status" value="1"/>
</dbReference>
<evidence type="ECO:0000256" key="7">
    <source>
        <dbReference type="ARBA" id="ARBA00022691"/>
    </source>
</evidence>
<keyword evidence="7 15" id="KW-0949">S-adenosyl-L-methionine</keyword>
<feature type="binding site" evidence="17">
    <location>
        <position position="75"/>
    </location>
    <ligand>
        <name>[4Fe-4S] cluster</name>
        <dbReference type="ChEBI" id="CHEBI:49883"/>
        <note>4Fe-4S-S-AdoMet</note>
    </ligand>
</feature>
<evidence type="ECO:0000256" key="17">
    <source>
        <dbReference type="PIRSR" id="PIRSR000167-2"/>
    </source>
</evidence>
<feature type="binding site" evidence="16">
    <location>
        <position position="182"/>
    </location>
    <ligand>
        <name>S-adenosyl-L-methionine</name>
        <dbReference type="ChEBI" id="CHEBI:59789"/>
        <label>2</label>
    </ligand>
</feature>
<dbReference type="Gene3D" id="1.10.10.920">
    <property type="match status" value="1"/>
</dbReference>
<evidence type="ECO:0000256" key="2">
    <source>
        <dbReference type="ARBA" id="ARBA00004785"/>
    </source>
</evidence>
<feature type="binding site" evidence="16">
    <location>
        <position position="65"/>
    </location>
    <ligand>
        <name>S-adenosyl-L-methionine</name>
        <dbReference type="ChEBI" id="CHEBI:59789"/>
        <label>1</label>
    </ligand>
</feature>
<feature type="binding site" evidence="17">
    <location>
        <position position="78"/>
    </location>
    <ligand>
        <name>[4Fe-4S] cluster</name>
        <dbReference type="ChEBI" id="CHEBI:49883"/>
        <note>4Fe-4S-S-AdoMet</note>
    </ligand>
</feature>
<feature type="binding site" evidence="17">
    <location>
        <position position="71"/>
    </location>
    <ligand>
        <name>[4Fe-4S] cluster</name>
        <dbReference type="ChEBI" id="CHEBI:49883"/>
        <note>4Fe-4S-S-AdoMet</note>
    </ligand>
</feature>
<proteinExistence type="inferred from homology"/>
<dbReference type="GO" id="GO:0051989">
    <property type="term" value="F:coproporphyrinogen dehydrogenase activity"/>
    <property type="evidence" value="ECO:0007669"/>
    <property type="project" value="UniProtKB-EC"/>
</dbReference>
<evidence type="ECO:0000256" key="14">
    <source>
        <dbReference type="ARBA" id="ARBA00048321"/>
    </source>
</evidence>
<dbReference type="SMART" id="SM00729">
    <property type="entry name" value="Elp3"/>
    <property type="match status" value="1"/>
</dbReference>
<dbReference type="Pfam" id="PF04055">
    <property type="entry name" value="Radical_SAM"/>
    <property type="match status" value="1"/>
</dbReference>
<dbReference type="GO" id="GO:0051539">
    <property type="term" value="F:4 iron, 4 sulfur cluster binding"/>
    <property type="evidence" value="ECO:0007669"/>
    <property type="project" value="UniProtKB-KW"/>
</dbReference>
<dbReference type="GO" id="GO:0005737">
    <property type="term" value="C:cytoplasm"/>
    <property type="evidence" value="ECO:0007669"/>
    <property type="project" value="UniProtKB-SubCell"/>
</dbReference>
<dbReference type="InterPro" id="IPR023404">
    <property type="entry name" value="rSAM_horseshoe"/>
</dbReference>
<dbReference type="InterPro" id="IPR004558">
    <property type="entry name" value="Coprogen_oxidase_HemN"/>
</dbReference>
<keyword evidence="5 15" id="KW-0004">4Fe-4S</keyword>
<name>A0A3S8ZS07_9NEIS</name>
<dbReference type="GO" id="GO:0006782">
    <property type="term" value="P:protoporphyrinogen IX biosynthetic process"/>
    <property type="evidence" value="ECO:0007669"/>
    <property type="project" value="UniProtKB-UniPathway"/>
</dbReference>
<comment type="subcellular location">
    <subcellularLocation>
        <location evidence="1 15">Cytoplasm</location>
    </subcellularLocation>
</comment>
<evidence type="ECO:0000256" key="10">
    <source>
        <dbReference type="ARBA" id="ARBA00023004"/>
    </source>
</evidence>
<dbReference type="SUPFAM" id="SSF102114">
    <property type="entry name" value="Radical SAM enzymes"/>
    <property type="match status" value="1"/>
</dbReference>
<keyword evidence="11 15" id="KW-0411">Iron-sulfur</keyword>
<evidence type="ECO:0000256" key="16">
    <source>
        <dbReference type="PIRSR" id="PIRSR000167-1"/>
    </source>
</evidence>
<evidence type="ECO:0000256" key="12">
    <source>
        <dbReference type="ARBA" id="ARBA00023244"/>
    </source>
</evidence>
<protein>
    <recommendedName>
        <fullName evidence="15">Coproporphyrinogen-III oxidase</fullName>
        <ecNumber evidence="15">1.3.98.3</ecNumber>
    </recommendedName>
</protein>
<feature type="binding site" evidence="16">
    <location>
        <position position="194"/>
    </location>
    <ligand>
        <name>S-adenosyl-L-methionine</name>
        <dbReference type="ChEBI" id="CHEBI:59789"/>
        <label>2</label>
    </ligand>
</feature>
<feature type="binding site" evidence="16">
    <location>
        <position position="155"/>
    </location>
    <ligand>
        <name>S-adenosyl-L-methionine</name>
        <dbReference type="ChEBI" id="CHEBI:59789"/>
        <label>1</label>
    </ligand>
</feature>
<comment type="function">
    <text evidence="13">Involved in the heme biosynthesis. Catalyzes the anaerobic oxidative decarboxylation of propionate groups of rings A and B of coproporphyrinogen III to yield the vinyl groups in protoporphyrinogen IX.</text>
</comment>
<dbReference type="InterPro" id="IPR058240">
    <property type="entry name" value="rSAM_sf"/>
</dbReference>
<feature type="binding site" evidence="16">
    <location>
        <position position="122"/>
    </location>
    <ligand>
        <name>S-adenosyl-L-methionine</name>
        <dbReference type="ChEBI" id="CHEBI:59789"/>
        <label>1</label>
    </ligand>
</feature>
<evidence type="ECO:0000256" key="11">
    <source>
        <dbReference type="ARBA" id="ARBA00023014"/>
    </source>
</evidence>
<dbReference type="SFLD" id="SFLDS00029">
    <property type="entry name" value="Radical_SAM"/>
    <property type="match status" value="1"/>
</dbReference>
<comment type="catalytic activity">
    <reaction evidence="14 15">
        <text>coproporphyrinogen III + 2 S-adenosyl-L-methionine = protoporphyrinogen IX + 2 5'-deoxyadenosine + 2 L-methionine + 2 CO2</text>
        <dbReference type="Rhea" id="RHEA:15425"/>
        <dbReference type="ChEBI" id="CHEBI:16526"/>
        <dbReference type="ChEBI" id="CHEBI:17319"/>
        <dbReference type="ChEBI" id="CHEBI:57307"/>
        <dbReference type="ChEBI" id="CHEBI:57309"/>
        <dbReference type="ChEBI" id="CHEBI:57844"/>
        <dbReference type="ChEBI" id="CHEBI:59789"/>
        <dbReference type="EC" id="1.3.98.3"/>
    </reaction>
</comment>
<feature type="domain" description="Radical SAM core" evidence="18">
    <location>
        <begin position="56"/>
        <end position="290"/>
    </location>
</feature>
<keyword evidence="9 15" id="KW-0560">Oxidoreductase</keyword>
<dbReference type="EC" id="1.3.98.3" evidence="15"/>
<dbReference type="PANTHER" id="PTHR13932:SF6">
    <property type="entry name" value="OXYGEN-INDEPENDENT COPROPORPHYRINOGEN III OXIDASE"/>
    <property type="match status" value="1"/>
</dbReference>
<dbReference type="SFLD" id="SFLDG01065">
    <property type="entry name" value="anaerobic_coproporphyrinogen-I"/>
    <property type="match status" value="1"/>
</dbReference>
<gene>
    <name evidence="19" type="primary">hemN</name>
    <name evidence="19" type="ORF">EJO50_07025</name>
</gene>
<evidence type="ECO:0000256" key="5">
    <source>
        <dbReference type="ARBA" id="ARBA00022485"/>
    </source>
</evidence>
<dbReference type="OrthoDB" id="9808022at2"/>
<accession>A0A3S8ZS07</accession>
<evidence type="ECO:0000256" key="4">
    <source>
        <dbReference type="ARBA" id="ARBA00011245"/>
    </source>
</evidence>
<keyword evidence="8 15" id="KW-0479">Metal-binding</keyword>
<evidence type="ECO:0000256" key="8">
    <source>
        <dbReference type="ARBA" id="ARBA00022723"/>
    </source>
</evidence>
<dbReference type="KEGG" id="iod:EJO50_07025"/>
<evidence type="ECO:0000259" key="18">
    <source>
        <dbReference type="PROSITE" id="PS51918"/>
    </source>
</evidence>
<evidence type="ECO:0000313" key="19">
    <source>
        <dbReference type="EMBL" id="AZN36257.1"/>
    </source>
</evidence>
<evidence type="ECO:0000256" key="1">
    <source>
        <dbReference type="ARBA" id="ARBA00004496"/>
    </source>
</evidence>
<organism evidence="19 20">
    <name type="scientific">Iodobacter ciconiae</name>
    <dbReference type="NCBI Taxonomy" id="2496266"/>
    <lineage>
        <taxon>Bacteria</taxon>
        <taxon>Pseudomonadati</taxon>
        <taxon>Pseudomonadota</taxon>
        <taxon>Betaproteobacteria</taxon>
        <taxon>Neisseriales</taxon>
        <taxon>Chitinibacteraceae</taxon>
        <taxon>Iodobacter</taxon>
    </lineage>
</organism>
<dbReference type="InterPro" id="IPR010723">
    <property type="entry name" value="HemN_C"/>
</dbReference>